<feature type="transmembrane region" description="Helical" evidence="5">
    <location>
        <begin position="83"/>
        <end position="104"/>
    </location>
</feature>
<dbReference type="InterPro" id="IPR020846">
    <property type="entry name" value="MFS_dom"/>
</dbReference>
<feature type="transmembrane region" description="Helical" evidence="5">
    <location>
        <begin position="142"/>
        <end position="166"/>
    </location>
</feature>
<dbReference type="PANTHER" id="PTHR42718:SF35">
    <property type="entry name" value="BLL0718 PROTEIN"/>
    <property type="match status" value="1"/>
</dbReference>
<dbReference type="GO" id="GO:0022857">
    <property type="term" value="F:transmembrane transporter activity"/>
    <property type="evidence" value="ECO:0007669"/>
    <property type="project" value="InterPro"/>
</dbReference>
<accession>A0A5C1E836</accession>
<evidence type="ECO:0000256" key="3">
    <source>
        <dbReference type="ARBA" id="ARBA00022989"/>
    </source>
</evidence>
<dbReference type="EMBL" id="CP022579">
    <property type="protein sequence ID" value="QEL65122.1"/>
    <property type="molecule type" value="Genomic_DNA"/>
</dbReference>
<keyword evidence="4 5" id="KW-0472">Membrane</keyword>
<evidence type="ECO:0000313" key="8">
    <source>
        <dbReference type="Proteomes" id="UP000323671"/>
    </source>
</evidence>
<feature type="transmembrane region" description="Helical" evidence="5">
    <location>
        <begin position="465"/>
        <end position="486"/>
    </location>
</feature>
<reference evidence="7 8" key="1">
    <citation type="submission" date="2017-07" db="EMBL/GenBank/DDBJ databases">
        <title>Complete genome sequence of Oryzomicrobium terrae TPP412.</title>
        <authorList>
            <person name="Chiu L.-W."/>
            <person name="Lo K.-J."/>
            <person name="Tsai Y.-M."/>
            <person name="Lin S.-S."/>
            <person name="Kuo C.-H."/>
            <person name="Liu C.-T."/>
        </authorList>
    </citation>
    <scope>NUCLEOTIDE SEQUENCE [LARGE SCALE GENOMIC DNA]</scope>
    <source>
        <strain evidence="7 8">TPP412</strain>
    </source>
</reference>
<feature type="transmembrane region" description="Helical" evidence="5">
    <location>
        <begin position="172"/>
        <end position="192"/>
    </location>
</feature>
<dbReference type="Gene3D" id="1.20.1720.10">
    <property type="entry name" value="Multidrug resistance protein D"/>
    <property type="match status" value="1"/>
</dbReference>
<feature type="transmembrane region" description="Helical" evidence="5">
    <location>
        <begin position="341"/>
        <end position="362"/>
    </location>
</feature>
<evidence type="ECO:0000256" key="5">
    <source>
        <dbReference type="SAM" id="Phobius"/>
    </source>
</evidence>
<dbReference type="Proteomes" id="UP000323671">
    <property type="component" value="Chromosome"/>
</dbReference>
<proteinExistence type="predicted"/>
<dbReference type="SUPFAM" id="SSF103473">
    <property type="entry name" value="MFS general substrate transporter"/>
    <property type="match status" value="1"/>
</dbReference>
<dbReference type="Pfam" id="PF07690">
    <property type="entry name" value="MFS_1"/>
    <property type="match status" value="1"/>
</dbReference>
<dbReference type="PROSITE" id="PS50850">
    <property type="entry name" value="MFS"/>
    <property type="match status" value="1"/>
</dbReference>
<dbReference type="InterPro" id="IPR036259">
    <property type="entry name" value="MFS_trans_sf"/>
</dbReference>
<feature type="transmembrane region" description="Helical" evidence="5">
    <location>
        <begin position="110"/>
        <end position="130"/>
    </location>
</feature>
<feature type="transmembrane region" description="Helical" evidence="5">
    <location>
        <begin position="229"/>
        <end position="253"/>
    </location>
</feature>
<feature type="transmembrane region" description="Helical" evidence="5">
    <location>
        <begin position="274"/>
        <end position="295"/>
    </location>
</feature>
<dbReference type="RefSeq" id="WP_149425462.1">
    <property type="nucleotide sequence ID" value="NZ_CP022579.1"/>
</dbReference>
<sequence>MAVASLTLAAPAQRATPLYLLFLGLLTSVEFLQNGMVNFAAPYLGQAIGAAPEHYSLSATAYSAAAIVALFKHRWIVERWGYLRFILASLAAYTLGTVLCASAGDVPVFITGRAIQGAAGATFFCAGRILSNQVAGPQRLHAMVAFVIGLLTASSIAPGLAAWLLHVSSWTMLFWSMLPLLGAVALLSPRFLPRETVAAEQRSPAHWHGLTWLALGVIGLQYTGQRLPYALFSHPVALILAICGGAALVGWFVHRQWRHAAPLIDYRALFHLRYLIGTAFYFFCYFVANANGYFIPLFLRQALGMDLLQTGALMTVAAVSSLVGALVHFKLALVRPGFKVYMLVALALLLAFGILMGGVGPATSRGTVAALLVLNGLFASFFLGPVAQGTFAQINPDEDARAFSHAYQTKNIIRELASSSGIAWSVLALQAGQWHHGGSAEVLTAQSHVLSDAARHVLLLAGQDYFHLLAGIALIAALLVLGQRVFR</sequence>
<evidence type="ECO:0000256" key="2">
    <source>
        <dbReference type="ARBA" id="ARBA00022692"/>
    </source>
</evidence>
<organism evidence="7 8">
    <name type="scientific">Oryzomicrobium terrae</name>
    <dbReference type="NCBI Taxonomy" id="1735038"/>
    <lineage>
        <taxon>Bacteria</taxon>
        <taxon>Pseudomonadati</taxon>
        <taxon>Pseudomonadota</taxon>
        <taxon>Betaproteobacteria</taxon>
        <taxon>Rhodocyclales</taxon>
        <taxon>Rhodocyclaceae</taxon>
        <taxon>Oryzomicrobium</taxon>
    </lineage>
</organism>
<dbReference type="GO" id="GO:0016020">
    <property type="term" value="C:membrane"/>
    <property type="evidence" value="ECO:0007669"/>
    <property type="project" value="UniProtKB-SubCell"/>
</dbReference>
<dbReference type="InterPro" id="IPR011701">
    <property type="entry name" value="MFS"/>
</dbReference>
<dbReference type="KEGG" id="otr:OTERR_16460"/>
<keyword evidence="8" id="KW-1185">Reference proteome</keyword>
<dbReference type="Gene3D" id="1.20.1250.20">
    <property type="entry name" value="MFS general substrate transporter like domains"/>
    <property type="match status" value="1"/>
</dbReference>
<comment type="subcellular location">
    <subcellularLocation>
        <location evidence="1">Membrane</location>
        <topology evidence="1">Multi-pass membrane protein</topology>
    </subcellularLocation>
</comment>
<dbReference type="AlphaFoldDB" id="A0A5C1E836"/>
<feature type="transmembrane region" description="Helical" evidence="5">
    <location>
        <begin position="368"/>
        <end position="387"/>
    </location>
</feature>
<evidence type="ECO:0000313" key="7">
    <source>
        <dbReference type="EMBL" id="QEL65122.1"/>
    </source>
</evidence>
<evidence type="ECO:0000259" key="6">
    <source>
        <dbReference type="PROSITE" id="PS50850"/>
    </source>
</evidence>
<keyword evidence="2 5" id="KW-0812">Transmembrane</keyword>
<evidence type="ECO:0000256" key="4">
    <source>
        <dbReference type="ARBA" id="ARBA00023136"/>
    </source>
</evidence>
<feature type="transmembrane region" description="Helical" evidence="5">
    <location>
        <begin position="204"/>
        <end position="223"/>
    </location>
</feature>
<keyword evidence="3 5" id="KW-1133">Transmembrane helix</keyword>
<feature type="transmembrane region" description="Helical" evidence="5">
    <location>
        <begin position="307"/>
        <end position="329"/>
    </location>
</feature>
<gene>
    <name evidence="7" type="ORF">OTERR_16460</name>
</gene>
<evidence type="ECO:0000256" key="1">
    <source>
        <dbReference type="ARBA" id="ARBA00004141"/>
    </source>
</evidence>
<feature type="domain" description="Major facilitator superfamily (MFS) profile" evidence="6">
    <location>
        <begin position="19"/>
        <end position="487"/>
    </location>
</feature>
<name>A0A5C1E836_9RHOO</name>
<protein>
    <recommendedName>
        <fullName evidence="6">Major facilitator superfamily (MFS) profile domain-containing protein</fullName>
    </recommendedName>
</protein>
<dbReference type="PANTHER" id="PTHR42718">
    <property type="entry name" value="MAJOR FACILITATOR SUPERFAMILY MULTIDRUG TRANSPORTER MFSC"/>
    <property type="match status" value="1"/>
</dbReference>